<evidence type="ECO:0000313" key="1">
    <source>
        <dbReference type="EMBL" id="MFB9690021.1"/>
    </source>
</evidence>
<dbReference type="InterPro" id="IPR043869">
    <property type="entry name" value="DUF5829"/>
</dbReference>
<keyword evidence="2" id="KW-1185">Reference proteome</keyword>
<accession>A0ABV5UF60</accession>
<protein>
    <submittedName>
        <fullName evidence="1">DUF5829 family protein</fullName>
    </submittedName>
</protein>
<name>A0ABV5UF60_9PSEU</name>
<proteinExistence type="predicted"/>
<sequence length="290" mass="31355">MPESRAVGVPRSRTAGEDRQLLQLNHCYGVLDAVTAEAVEKSEYLRTFAGCHPRTTTDDSRTWTGWYLMGRTTYLELFKVGDVPGPEAELGSAGVGLSVERAGELAAVVGRLPMLGVPTPVERRQTRDFGDGVVVPWFRAVYPGQTYDACRIWGMEYEQSYFADPRSKSGPAAHPGDVSRERYLDDYYRPRQLRDLTAVRVAVTADDLAGSVPLLRAGGYTVREEPGGVVAVGGGTVLRFDAVPRAAAGLRQVAMALLTPVPRAHSEKIGNSTLTVGPGSRAVWTFASNA</sequence>
<reference evidence="1 2" key="1">
    <citation type="submission" date="2024-09" db="EMBL/GenBank/DDBJ databases">
        <authorList>
            <person name="Sun Q."/>
            <person name="Mori K."/>
        </authorList>
    </citation>
    <scope>NUCLEOTIDE SEQUENCE [LARGE SCALE GENOMIC DNA]</scope>
    <source>
        <strain evidence="1 2">JCM 13852</strain>
    </source>
</reference>
<dbReference type="Proteomes" id="UP001589535">
    <property type="component" value="Unassembled WGS sequence"/>
</dbReference>
<evidence type="ECO:0000313" key="2">
    <source>
        <dbReference type="Proteomes" id="UP001589535"/>
    </source>
</evidence>
<comment type="caution">
    <text evidence="1">The sequence shown here is derived from an EMBL/GenBank/DDBJ whole genome shotgun (WGS) entry which is preliminary data.</text>
</comment>
<dbReference type="EMBL" id="JBHMBK010000045">
    <property type="protein sequence ID" value="MFB9690021.1"/>
    <property type="molecule type" value="Genomic_DNA"/>
</dbReference>
<gene>
    <name evidence="1" type="ORF">ACFFTO_38100</name>
</gene>
<organism evidence="1 2">
    <name type="scientific">Amycolatopsis plumensis</name>
    <dbReference type="NCBI Taxonomy" id="236508"/>
    <lineage>
        <taxon>Bacteria</taxon>
        <taxon>Bacillati</taxon>
        <taxon>Actinomycetota</taxon>
        <taxon>Actinomycetes</taxon>
        <taxon>Pseudonocardiales</taxon>
        <taxon>Pseudonocardiaceae</taxon>
        <taxon>Amycolatopsis</taxon>
    </lineage>
</organism>
<dbReference type="Pfam" id="PF19147">
    <property type="entry name" value="DUF5829"/>
    <property type="match status" value="1"/>
</dbReference>
<dbReference type="RefSeq" id="WP_378204735.1">
    <property type="nucleotide sequence ID" value="NZ_JBHMBK010000045.1"/>
</dbReference>